<dbReference type="EMBL" id="FOEV01000004">
    <property type="protein sequence ID" value="SEQ26242.1"/>
    <property type="molecule type" value="Genomic_DNA"/>
</dbReference>
<name>A0A9X8QJ15_9PSED</name>
<dbReference type="Proteomes" id="UP000183210">
    <property type="component" value="Unassembled WGS sequence"/>
</dbReference>
<dbReference type="Pfam" id="PF23139">
    <property type="entry name" value="OB_YrrC"/>
    <property type="match status" value="1"/>
</dbReference>
<reference evidence="3 4" key="1">
    <citation type="submission" date="2016-10" db="EMBL/GenBank/DDBJ databases">
        <authorList>
            <person name="Varghese N."/>
            <person name="Submissions S."/>
        </authorList>
    </citation>
    <scope>NUCLEOTIDE SEQUENCE [LARGE SCALE GENOMIC DNA]</scope>
    <source>
        <strain evidence="3 4">LMG 21974</strain>
    </source>
</reference>
<evidence type="ECO:0000313" key="2">
    <source>
        <dbReference type="EMBL" id="SEQ26242.1"/>
    </source>
</evidence>
<sequence length="99" mass="11405">MAMIIGKLLQVFYQSEDGKYRLYKARASGGKHFTAVFNGEDAPKPLKTVEYVMFGEWIKHKTYGKQFEISRTERYEPLSQIEASERKVRLEAAKNLGQA</sequence>
<feature type="domain" description="ATP-dependent RecD2 DNA helicase OB-fold" evidence="1">
    <location>
        <begin position="2"/>
        <end position="77"/>
    </location>
</feature>
<evidence type="ECO:0000313" key="4">
    <source>
        <dbReference type="Proteomes" id="UP000183210"/>
    </source>
</evidence>
<dbReference type="RefSeq" id="WP_074824375.1">
    <property type="nucleotide sequence ID" value="NZ_FOEV01000004.1"/>
</dbReference>
<evidence type="ECO:0000259" key="1">
    <source>
        <dbReference type="Pfam" id="PF23139"/>
    </source>
</evidence>
<protein>
    <recommendedName>
        <fullName evidence="1">ATP-dependent RecD2 DNA helicase OB-fold domain-containing protein</fullName>
    </recommendedName>
</protein>
<organism evidence="3 4">
    <name type="scientific">Pseudomonas lutea</name>
    <dbReference type="NCBI Taxonomy" id="243924"/>
    <lineage>
        <taxon>Bacteria</taxon>
        <taxon>Pseudomonadati</taxon>
        <taxon>Pseudomonadota</taxon>
        <taxon>Gammaproteobacteria</taxon>
        <taxon>Pseudomonadales</taxon>
        <taxon>Pseudomonadaceae</taxon>
        <taxon>Pseudomonas</taxon>
    </lineage>
</organism>
<gene>
    <name evidence="2" type="ORF">SAMN05216409_104463</name>
    <name evidence="3" type="ORF">SAMN05216409_1053</name>
</gene>
<dbReference type="GeneID" id="300269914"/>
<accession>A0A9X8QJ15</accession>
<evidence type="ECO:0000313" key="3">
    <source>
        <dbReference type="EMBL" id="SEQ31378.1"/>
    </source>
</evidence>
<dbReference type="AlphaFoldDB" id="A0A9X8QJ15"/>
<dbReference type="EMBL" id="FOEV01000005">
    <property type="protein sequence ID" value="SEQ31378.1"/>
    <property type="molecule type" value="Genomic_DNA"/>
</dbReference>
<comment type="caution">
    <text evidence="3">The sequence shown here is derived from an EMBL/GenBank/DDBJ whole genome shotgun (WGS) entry which is preliminary data.</text>
</comment>
<proteinExistence type="predicted"/>
<dbReference type="InterPro" id="IPR055446">
    <property type="entry name" value="RecD2_N_OB"/>
</dbReference>